<keyword evidence="7 11" id="KW-0503">Monooxygenase</keyword>
<comment type="catalytic activity">
    <reaction evidence="9">
        <text>3 propionate 3-nitronate + 3 O2 + H2O = 3 3-oxopropanoate + 2 nitrate + nitrite + H2O2 + 3 H(+)</text>
        <dbReference type="Rhea" id="RHEA:57332"/>
        <dbReference type="ChEBI" id="CHEBI:15377"/>
        <dbReference type="ChEBI" id="CHEBI:15378"/>
        <dbReference type="ChEBI" id="CHEBI:15379"/>
        <dbReference type="ChEBI" id="CHEBI:16240"/>
        <dbReference type="ChEBI" id="CHEBI:16301"/>
        <dbReference type="ChEBI" id="CHEBI:17632"/>
        <dbReference type="ChEBI" id="CHEBI:33190"/>
        <dbReference type="ChEBI" id="CHEBI:136067"/>
    </reaction>
</comment>
<comment type="similarity">
    <text evidence="2">Belongs to the nitronate monooxygenase family. NMO class I subfamily.</text>
</comment>
<comment type="cofactor">
    <cofactor evidence="1">
        <name>FMN</name>
        <dbReference type="ChEBI" id="CHEBI:58210"/>
    </cofactor>
</comment>
<gene>
    <name evidence="11" type="ORF">N9A08_08930</name>
</gene>
<dbReference type="Gene3D" id="3.20.20.70">
    <property type="entry name" value="Aldolase class I"/>
    <property type="match status" value="1"/>
</dbReference>
<evidence type="ECO:0000256" key="4">
    <source>
        <dbReference type="ARBA" id="ARBA00022630"/>
    </source>
</evidence>
<keyword evidence="6" id="KW-0560">Oxidoreductase</keyword>
<dbReference type="Proteomes" id="UP001063368">
    <property type="component" value="Chromosome"/>
</dbReference>
<sequence length="361" mass="36944">MPDPILPSRLPIAAAPMAGGPTTTALASAVADAGGFAFLAGGYKTPAALAAEISELRAGGYPFGVNLFVPSPDPVDEAAFRAYARRLQPEADRYGLTLGEQPVADDDFWEEKLELLIQDPVDVVSLTFGLPAAAGIAALQGAGTTVLASVTTPAEARQAQDAGVDGLIVQGPQAGGHSATFDADRQINEVSTADLVREVRAATGLPVIAAGGVDGPQAVQALLAAGADTVAVGTLLLLADEAGTSPTHRSALAGSEFSETVLTRAFTGRPARALRNGFAERHGGSAPTAYPAVHHLTRELRQAAGKAGDADTLHLWAGTGWRNAPQLPAGQVIAWLMEHGSQTHAPAEESRNSPDRPGTLG</sequence>
<proteinExistence type="inferred from homology"/>
<dbReference type="SUPFAM" id="SSF51412">
    <property type="entry name" value="Inosine monophosphate dehydrogenase (IMPDH)"/>
    <property type="match status" value="1"/>
</dbReference>
<evidence type="ECO:0000256" key="2">
    <source>
        <dbReference type="ARBA" id="ARBA00009881"/>
    </source>
</evidence>
<dbReference type="InterPro" id="IPR001295">
    <property type="entry name" value="Dihydroorotate_DH_CS"/>
</dbReference>
<keyword evidence="5" id="KW-0288">FMN</keyword>
<evidence type="ECO:0000256" key="6">
    <source>
        <dbReference type="ARBA" id="ARBA00023002"/>
    </source>
</evidence>
<organism evidence="11 12">
    <name type="scientific">Arthrobacter koreensis</name>
    <dbReference type="NCBI Taxonomy" id="199136"/>
    <lineage>
        <taxon>Bacteria</taxon>
        <taxon>Bacillati</taxon>
        <taxon>Actinomycetota</taxon>
        <taxon>Actinomycetes</taxon>
        <taxon>Micrococcales</taxon>
        <taxon>Micrococcaceae</taxon>
        <taxon>Arthrobacter</taxon>
    </lineage>
</organism>
<evidence type="ECO:0000256" key="8">
    <source>
        <dbReference type="ARBA" id="ARBA00031155"/>
    </source>
</evidence>
<dbReference type="EMBL" id="CP106856">
    <property type="protein sequence ID" value="UYB37658.1"/>
    <property type="molecule type" value="Genomic_DNA"/>
</dbReference>
<dbReference type="Pfam" id="PF03060">
    <property type="entry name" value="NMO"/>
    <property type="match status" value="1"/>
</dbReference>
<dbReference type="RefSeq" id="WP_263129007.1">
    <property type="nucleotide sequence ID" value="NZ_CP106856.1"/>
</dbReference>
<name>A0ABY6FWP3_9MICC</name>
<keyword evidence="3" id="KW-0216">Detoxification</keyword>
<feature type="region of interest" description="Disordered" evidence="10">
    <location>
        <begin position="341"/>
        <end position="361"/>
    </location>
</feature>
<keyword evidence="12" id="KW-1185">Reference proteome</keyword>
<evidence type="ECO:0000256" key="5">
    <source>
        <dbReference type="ARBA" id="ARBA00022643"/>
    </source>
</evidence>
<dbReference type="PANTHER" id="PTHR42747">
    <property type="entry name" value="NITRONATE MONOOXYGENASE-RELATED"/>
    <property type="match status" value="1"/>
</dbReference>
<dbReference type="PROSITE" id="PS00912">
    <property type="entry name" value="DHODEHASE_2"/>
    <property type="match status" value="1"/>
</dbReference>
<evidence type="ECO:0000256" key="1">
    <source>
        <dbReference type="ARBA" id="ARBA00001917"/>
    </source>
</evidence>
<dbReference type="InterPro" id="IPR013785">
    <property type="entry name" value="Aldolase_TIM"/>
</dbReference>
<evidence type="ECO:0000313" key="12">
    <source>
        <dbReference type="Proteomes" id="UP001063368"/>
    </source>
</evidence>
<evidence type="ECO:0000256" key="3">
    <source>
        <dbReference type="ARBA" id="ARBA00022575"/>
    </source>
</evidence>
<dbReference type="CDD" id="cd04730">
    <property type="entry name" value="NPD_like"/>
    <property type="match status" value="1"/>
</dbReference>
<protein>
    <recommendedName>
        <fullName evidence="8">Propionate 3-nitronate monooxygenase</fullName>
    </recommendedName>
</protein>
<evidence type="ECO:0000313" key="11">
    <source>
        <dbReference type="EMBL" id="UYB37658.1"/>
    </source>
</evidence>
<dbReference type="PANTHER" id="PTHR42747:SF3">
    <property type="entry name" value="NITRONATE MONOOXYGENASE-RELATED"/>
    <property type="match status" value="1"/>
</dbReference>
<evidence type="ECO:0000256" key="10">
    <source>
        <dbReference type="SAM" id="MobiDB-lite"/>
    </source>
</evidence>
<accession>A0ABY6FWP3</accession>
<dbReference type="GO" id="GO:0004497">
    <property type="term" value="F:monooxygenase activity"/>
    <property type="evidence" value="ECO:0007669"/>
    <property type="project" value="UniProtKB-KW"/>
</dbReference>
<evidence type="ECO:0000256" key="9">
    <source>
        <dbReference type="ARBA" id="ARBA00049401"/>
    </source>
</evidence>
<reference evidence="11" key="1">
    <citation type="submission" date="2022-09" db="EMBL/GenBank/DDBJ databases">
        <authorList>
            <person name="Li D."/>
            <person name="Cheng J."/>
            <person name="Li Y."/>
        </authorList>
    </citation>
    <scope>NUCLEOTIDE SEQUENCE</scope>
    <source>
        <strain evidence="11">DL</strain>
    </source>
</reference>
<keyword evidence="4" id="KW-0285">Flavoprotein</keyword>
<dbReference type="InterPro" id="IPR004136">
    <property type="entry name" value="NMO"/>
</dbReference>
<evidence type="ECO:0000256" key="7">
    <source>
        <dbReference type="ARBA" id="ARBA00023033"/>
    </source>
</evidence>